<dbReference type="Pfam" id="PF14903">
    <property type="entry name" value="WG_beta_rep"/>
    <property type="match status" value="2"/>
</dbReference>
<sequence length="206" mass="23524">MKKTVLLFLTCVLLPIFTFAQIIENVDFISPFHNDVAAIKKDGKWAFIDEKGNLIIDFRSDLATTESNDGNYPMFSDSRCQIVEEKAGISYFGFIDKSGKTVIEPEYLNVYNFNDGKAIALKLDKRVIGKNTALGKDMVDYNYFEVLVNTEGEVNYYLTQEGISVVLDKKYLRATPPITSKYLEDDLYAIQGKNKKWNIIKIEIKK</sequence>
<comment type="caution">
    <text evidence="2">The sequence shown here is derived from an EMBL/GenBank/DDBJ whole genome shotgun (WGS) entry which is preliminary data.</text>
</comment>
<keyword evidence="3" id="KW-1185">Reference proteome</keyword>
<evidence type="ECO:0000256" key="1">
    <source>
        <dbReference type="SAM" id="SignalP"/>
    </source>
</evidence>
<protein>
    <submittedName>
        <fullName evidence="2">WG repeat-containing protein</fullName>
    </submittedName>
</protein>
<feature type="chain" id="PRO_5003429161" evidence="1">
    <location>
        <begin position="21"/>
        <end position="206"/>
    </location>
</feature>
<name>G2ECD8_9FLAO</name>
<dbReference type="Proteomes" id="UP000003730">
    <property type="component" value="Unassembled WGS sequence"/>
</dbReference>
<dbReference type="PATRIC" id="fig|1046627.3.peg.1194"/>
<dbReference type="InterPro" id="IPR032774">
    <property type="entry name" value="WG_beta_rep"/>
</dbReference>
<reference evidence="2 3" key="1">
    <citation type="journal article" date="2008" name="Int. J. Syst. Evol. Microbiol.">
        <title>Bizionia argentinensis sp. nov., isolated from surface marine water in Antarctica.</title>
        <authorList>
            <person name="Bercovich A."/>
            <person name="Vazquez S.C."/>
            <person name="Yankilevich P."/>
            <person name="Coria S.H."/>
            <person name="Foti M."/>
            <person name="Hernandez E."/>
            <person name="Vidal A."/>
            <person name="Ruberto L."/>
            <person name="Melo C."/>
            <person name="Marenssi S."/>
            <person name="Criscuolo M."/>
            <person name="Memoli M."/>
            <person name="Arguelles M."/>
            <person name="Mac Cormack W.P."/>
        </authorList>
    </citation>
    <scope>NUCLEOTIDE SEQUENCE [LARGE SCALE GENOMIC DNA]</scope>
    <source>
        <strain evidence="2 3">JUB59</strain>
    </source>
</reference>
<accession>G2ECD8</accession>
<organism evidence="2 3">
    <name type="scientific">Bizionia argentinensis JUB59</name>
    <dbReference type="NCBI Taxonomy" id="1046627"/>
    <lineage>
        <taxon>Bacteria</taxon>
        <taxon>Pseudomonadati</taxon>
        <taxon>Bacteroidota</taxon>
        <taxon>Flavobacteriia</taxon>
        <taxon>Flavobacteriales</taxon>
        <taxon>Flavobacteriaceae</taxon>
        <taxon>Bizionia</taxon>
    </lineage>
</organism>
<keyword evidence="1" id="KW-0732">Signal</keyword>
<evidence type="ECO:0000313" key="3">
    <source>
        <dbReference type="Proteomes" id="UP000003730"/>
    </source>
</evidence>
<feature type="signal peptide" evidence="1">
    <location>
        <begin position="1"/>
        <end position="20"/>
    </location>
</feature>
<evidence type="ECO:0000313" key="2">
    <source>
        <dbReference type="EMBL" id="EGV43943.1"/>
    </source>
</evidence>
<dbReference type="OrthoDB" id="5464673at2"/>
<dbReference type="eggNOG" id="ENOG502Z7XS">
    <property type="taxonomic scope" value="Bacteria"/>
</dbReference>
<proteinExistence type="predicted"/>
<dbReference type="AlphaFoldDB" id="G2ECD8"/>
<dbReference type="EMBL" id="AFXZ01000015">
    <property type="protein sequence ID" value="EGV43943.1"/>
    <property type="molecule type" value="Genomic_DNA"/>
</dbReference>
<gene>
    <name evidence="2" type="ORF">BZARG_2380</name>
</gene>
<dbReference type="STRING" id="1046627.BZARG_2380"/>
<dbReference type="RefSeq" id="WP_008636339.1">
    <property type="nucleotide sequence ID" value="NZ_AFXZ01000015.1"/>
</dbReference>